<accession>A0AAV3T9W7</accession>
<feature type="domain" description="Profilin fold" evidence="1">
    <location>
        <begin position="150"/>
        <end position="243"/>
    </location>
</feature>
<dbReference type="Pfam" id="PF26420">
    <property type="entry name" value="Halo_prof"/>
    <property type="match status" value="2"/>
</dbReference>
<proteinExistence type="predicted"/>
<feature type="domain" description="Profilin fold" evidence="1">
    <location>
        <begin position="32"/>
        <end position="126"/>
    </location>
</feature>
<evidence type="ECO:0000259" key="1">
    <source>
        <dbReference type="Pfam" id="PF26420"/>
    </source>
</evidence>
<evidence type="ECO:0000313" key="2">
    <source>
        <dbReference type="EMBL" id="GAA0674211.1"/>
    </source>
</evidence>
<dbReference type="Proteomes" id="UP001500420">
    <property type="component" value="Unassembled WGS sequence"/>
</dbReference>
<comment type="caution">
    <text evidence="2">The sequence shown here is derived from an EMBL/GenBank/DDBJ whole genome shotgun (WGS) entry which is preliminary data.</text>
</comment>
<name>A0AAV3T9W7_9EURY</name>
<dbReference type="InterPro" id="IPR058872">
    <property type="entry name" value="Halo_prof"/>
</dbReference>
<dbReference type="EMBL" id="BAAADV010000004">
    <property type="protein sequence ID" value="GAA0674211.1"/>
    <property type="molecule type" value="Genomic_DNA"/>
</dbReference>
<evidence type="ECO:0000313" key="3">
    <source>
        <dbReference type="Proteomes" id="UP001500420"/>
    </source>
</evidence>
<gene>
    <name evidence="2" type="ORF">GCM10009020_21870</name>
</gene>
<organism evidence="2 3">
    <name type="scientific">Natronoarchaeum mannanilyticum</name>
    <dbReference type="NCBI Taxonomy" id="926360"/>
    <lineage>
        <taxon>Archaea</taxon>
        <taxon>Methanobacteriati</taxon>
        <taxon>Methanobacteriota</taxon>
        <taxon>Stenosarchaea group</taxon>
        <taxon>Halobacteria</taxon>
        <taxon>Halobacteriales</taxon>
        <taxon>Natronoarchaeaceae</taxon>
    </lineage>
</organism>
<dbReference type="AlphaFoldDB" id="A0AAV3T9W7"/>
<protein>
    <recommendedName>
        <fullName evidence="1">Profilin fold domain-containing protein</fullName>
    </recommendedName>
</protein>
<keyword evidence="3" id="KW-1185">Reference proteome</keyword>
<reference evidence="2 3" key="1">
    <citation type="journal article" date="2019" name="Int. J. Syst. Evol. Microbiol.">
        <title>The Global Catalogue of Microorganisms (GCM) 10K type strain sequencing project: providing services to taxonomists for standard genome sequencing and annotation.</title>
        <authorList>
            <consortium name="The Broad Institute Genomics Platform"/>
            <consortium name="The Broad Institute Genome Sequencing Center for Infectious Disease"/>
            <person name="Wu L."/>
            <person name="Ma J."/>
        </authorList>
    </citation>
    <scope>NUCLEOTIDE SEQUENCE [LARGE SCALE GENOMIC DNA]</scope>
    <source>
        <strain evidence="2 3">JCM 16328</strain>
    </source>
</reference>
<sequence>MRVGVAPVKPARILRSRVTDWPDVDVADAEAVAEQRDEVVAAVEDHAGRVAYQLARLQGGDYGQETFATERGEWTVKYEAGDLEYLRFDPKSGSETYVVSTKQPPEPEPLATALVDYEAFVAAFNDHVDSLDGVLDDVSTEFPSVETTDAVVAQRDRVLGRIRELCDVIAGELQRYEGGDYGTFVTRVDGTRWELKWDTDGTQYLRAGGSGGVYVLSQYEPPSAADIREYAPAFSGFVDAYNEHVEELESDLRKVSVDGKTA</sequence>